<protein>
    <submittedName>
        <fullName evidence="1">Uncharacterized protein</fullName>
    </submittedName>
</protein>
<sequence length="76" mass="8698">MRRRHENARNQGDEPVARHTCVEQGSRRISWALCFSNFGNFDLSCFDKDELAGVLKNEVPKENKLLNPINHAETSV</sequence>
<evidence type="ECO:0000313" key="1">
    <source>
        <dbReference type="EMBL" id="TKR77857.1"/>
    </source>
</evidence>
<comment type="caution">
    <text evidence="1">The sequence shown here is derived from an EMBL/GenBank/DDBJ whole genome shotgun (WGS) entry which is preliminary data.</text>
</comment>
<dbReference type="EMBL" id="AZBU02000005">
    <property type="protein sequence ID" value="TKR77857.1"/>
    <property type="molecule type" value="Genomic_DNA"/>
</dbReference>
<organism evidence="1 2">
    <name type="scientific">Steinernema carpocapsae</name>
    <name type="common">Entomopathogenic nematode</name>
    <dbReference type="NCBI Taxonomy" id="34508"/>
    <lineage>
        <taxon>Eukaryota</taxon>
        <taxon>Metazoa</taxon>
        <taxon>Ecdysozoa</taxon>
        <taxon>Nematoda</taxon>
        <taxon>Chromadorea</taxon>
        <taxon>Rhabditida</taxon>
        <taxon>Tylenchina</taxon>
        <taxon>Panagrolaimomorpha</taxon>
        <taxon>Strongyloidoidea</taxon>
        <taxon>Steinernematidae</taxon>
        <taxon>Steinernema</taxon>
    </lineage>
</organism>
<dbReference type="Proteomes" id="UP000298663">
    <property type="component" value="Unassembled WGS sequence"/>
</dbReference>
<name>A0A4U5N5K8_STECR</name>
<reference evidence="1 2" key="2">
    <citation type="journal article" date="2019" name="G3 (Bethesda)">
        <title>Hybrid Assembly of the Genome of the Entomopathogenic Nematode Steinernema carpocapsae Identifies the X-Chromosome.</title>
        <authorList>
            <person name="Serra L."/>
            <person name="Macchietto M."/>
            <person name="Macias-Munoz A."/>
            <person name="McGill C.J."/>
            <person name="Rodriguez I.M."/>
            <person name="Rodriguez B."/>
            <person name="Murad R."/>
            <person name="Mortazavi A."/>
        </authorList>
    </citation>
    <scope>NUCLEOTIDE SEQUENCE [LARGE SCALE GENOMIC DNA]</scope>
    <source>
        <strain evidence="1 2">ALL</strain>
    </source>
</reference>
<reference evidence="1 2" key="1">
    <citation type="journal article" date="2015" name="Genome Biol.">
        <title>Comparative genomics of Steinernema reveals deeply conserved gene regulatory networks.</title>
        <authorList>
            <person name="Dillman A.R."/>
            <person name="Macchietto M."/>
            <person name="Porter C.F."/>
            <person name="Rogers A."/>
            <person name="Williams B."/>
            <person name="Antoshechkin I."/>
            <person name="Lee M.M."/>
            <person name="Goodwin Z."/>
            <person name="Lu X."/>
            <person name="Lewis E.E."/>
            <person name="Goodrich-Blair H."/>
            <person name="Stock S.P."/>
            <person name="Adams B.J."/>
            <person name="Sternberg P.W."/>
            <person name="Mortazavi A."/>
        </authorList>
    </citation>
    <scope>NUCLEOTIDE SEQUENCE [LARGE SCALE GENOMIC DNA]</scope>
    <source>
        <strain evidence="1 2">ALL</strain>
    </source>
</reference>
<keyword evidence="2" id="KW-1185">Reference proteome</keyword>
<gene>
    <name evidence="1" type="ORF">L596_018758</name>
</gene>
<proteinExistence type="predicted"/>
<evidence type="ECO:0000313" key="2">
    <source>
        <dbReference type="Proteomes" id="UP000298663"/>
    </source>
</evidence>
<accession>A0A4U5N5K8</accession>
<dbReference type="AlphaFoldDB" id="A0A4U5N5K8"/>